<dbReference type="InterPro" id="IPR007267">
    <property type="entry name" value="GtrA_DPMS_TM"/>
</dbReference>
<keyword evidence="4 6" id="KW-1133">Transmembrane helix</keyword>
<protein>
    <recommendedName>
        <fullName evidence="7">GtrA/DPMS transmembrane domain-containing protein</fullName>
    </recommendedName>
</protein>
<dbReference type="PANTHER" id="PTHR38459:SF1">
    <property type="entry name" value="PROPHAGE BACTOPRENOL-LINKED GLUCOSE TRANSLOCASE HOMOLOG"/>
    <property type="match status" value="1"/>
</dbReference>
<proteinExistence type="inferred from homology"/>
<evidence type="ECO:0000256" key="2">
    <source>
        <dbReference type="ARBA" id="ARBA00009399"/>
    </source>
</evidence>
<dbReference type="AlphaFoldDB" id="A0A5M8NW02"/>
<name>A0A5M8NW02_9BACT</name>
<accession>A0A5M8NW02</accession>
<organism evidence="8 9">
    <name type="scientific">Candidatus Ordinivivax streblomastigis</name>
    <dbReference type="NCBI Taxonomy" id="2540710"/>
    <lineage>
        <taxon>Bacteria</taxon>
        <taxon>Pseudomonadati</taxon>
        <taxon>Bacteroidota</taxon>
        <taxon>Bacteroidia</taxon>
        <taxon>Bacteroidales</taxon>
        <taxon>Candidatus Ordinivivax</taxon>
    </lineage>
</organism>
<evidence type="ECO:0000256" key="3">
    <source>
        <dbReference type="ARBA" id="ARBA00022692"/>
    </source>
</evidence>
<dbReference type="Pfam" id="PF04138">
    <property type="entry name" value="GtrA_DPMS_TM"/>
    <property type="match status" value="1"/>
</dbReference>
<evidence type="ECO:0000256" key="5">
    <source>
        <dbReference type="ARBA" id="ARBA00023136"/>
    </source>
</evidence>
<comment type="caution">
    <text evidence="8">The sequence shown here is derived from an EMBL/GenBank/DDBJ whole genome shotgun (WGS) entry which is preliminary data.</text>
</comment>
<dbReference type="PROSITE" id="PS51257">
    <property type="entry name" value="PROKAR_LIPOPROTEIN"/>
    <property type="match status" value="1"/>
</dbReference>
<feature type="domain" description="GtrA/DPMS transmembrane" evidence="7">
    <location>
        <begin position="15"/>
        <end position="128"/>
    </location>
</feature>
<evidence type="ECO:0000256" key="1">
    <source>
        <dbReference type="ARBA" id="ARBA00004141"/>
    </source>
</evidence>
<evidence type="ECO:0000256" key="4">
    <source>
        <dbReference type="ARBA" id="ARBA00022989"/>
    </source>
</evidence>
<keyword evidence="3 6" id="KW-0812">Transmembrane</keyword>
<sequence length="135" mass="15287">MLKQIFIKYRKLVLYAIIGCGCVVLDFSIYSLLIQLIALPYLYANIISVHCGVLTSFFLNRQFTFKVKNKTLLRLLSFYLIGMTGLLISSGLLFVFVEQMHLNALISKAIAVIFVALIQFLCNSFVSFRRSNSSA</sequence>
<feature type="transmembrane region" description="Helical" evidence="6">
    <location>
        <begin position="12"/>
        <end position="34"/>
    </location>
</feature>
<reference evidence="8 9" key="1">
    <citation type="submission" date="2019-03" db="EMBL/GenBank/DDBJ databases">
        <title>Single cell metagenomics reveals metabolic interactions within the superorganism composed of flagellate Streblomastix strix and complex community of Bacteroidetes bacteria on its surface.</title>
        <authorList>
            <person name="Treitli S.C."/>
            <person name="Kolisko M."/>
            <person name="Husnik F."/>
            <person name="Keeling P."/>
            <person name="Hampl V."/>
        </authorList>
    </citation>
    <scope>NUCLEOTIDE SEQUENCE [LARGE SCALE GENOMIC DNA]</scope>
    <source>
        <strain evidence="8">St1</strain>
    </source>
</reference>
<comment type="subcellular location">
    <subcellularLocation>
        <location evidence="1">Membrane</location>
        <topology evidence="1">Multi-pass membrane protein</topology>
    </subcellularLocation>
</comment>
<keyword evidence="5 6" id="KW-0472">Membrane</keyword>
<evidence type="ECO:0000259" key="7">
    <source>
        <dbReference type="Pfam" id="PF04138"/>
    </source>
</evidence>
<evidence type="ECO:0000313" key="9">
    <source>
        <dbReference type="Proteomes" id="UP000324575"/>
    </source>
</evidence>
<feature type="transmembrane region" description="Helical" evidence="6">
    <location>
        <begin position="109"/>
        <end position="128"/>
    </location>
</feature>
<dbReference type="InterPro" id="IPR051401">
    <property type="entry name" value="GtrA_CellWall_Glycosyl"/>
</dbReference>
<evidence type="ECO:0000313" key="8">
    <source>
        <dbReference type="EMBL" id="KAA6301032.1"/>
    </source>
</evidence>
<evidence type="ECO:0000256" key="6">
    <source>
        <dbReference type="SAM" id="Phobius"/>
    </source>
</evidence>
<gene>
    <name evidence="8" type="ORF">EZS26_002813</name>
</gene>
<dbReference type="GO" id="GO:0005886">
    <property type="term" value="C:plasma membrane"/>
    <property type="evidence" value="ECO:0007669"/>
    <property type="project" value="TreeGrafter"/>
</dbReference>
<dbReference type="Proteomes" id="UP000324575">
    <property type="component" value="Unassembled WGS sequence"/>
</dbReference>
<comment type="similarity">
    <text evidence="2">Belongs to the GtrA family.</text>
</comment>
<dbReference type="GO" id="GO:0000271">
    <property type="term" value="P:polysaccharide biosynthetic process"/>
    <property type="evidence" value="ECO:0007669"/>
    <property type="project" value="InterPro"/>
</dbReference>
<dbReference type="PANTHER" id="PTHR38459">
    <property type="entry name" value="PROPHAGE BACTOPRENOL-LINKED GLUCOSE TRANSLOCASE HOMOLOG"/>
    <property type="match status" value="1"/>
</dbReference>
<feature type="transmembrane region" description="Helical" evidence="6">
    <location>
        <begin position="40"/>
        <end position="60"/>
    </location>
</feature>
<dbReference type="EMBL" id="SNRX01000032">
    <property type="protein sequence ID" value="KAA6301032.1"/>
    <property type="molecule type" value="Genomic_DNA"/>
</dbReference>
<feature type="transmembrane region" description="Helical" evidence="6">
    <location>
        <begin position="72"/>
        <end position="97"/>
    </location>
</feature>